<evidence type="ECO:0000256" key="7">
    <source>
        <dbReference type="ARBA" id="ARBA00023027"/>
    </source>
</evidence>
<dbReference type="InterPro" id="IPR005990">
    <property type="entry name" value="IMP_DH"/>
</dbReference>
<evidence type="ECO:0000256" key="5">
    <source>
        <dbReference type="ARBA" id="ARBA00022958"/>
    </source>
</evidence>
<dbReference type="InterPro" id="IPR015875">
    <property type="entry name" value="IMP_DH/GMP_Rdtase_CS"/>
</dbReference>
<evidence type="ECO:0000313" key="10">
    <source>
        <dbReference type="EMBL" id="KAJ9168611.1"/>
    </source>
</evidence>
<evidence type="ECO:0000256" key="1">
    <source>
        <dbReference type="ARBA" id="ARBA00001958"/>
    </source>
</evidence>
<comment type="cofactor">
    <cofactor evidence="1">
        <name>K(+)</name>
        <dbReference type="ChEBI" id="CHEBI:29103"/>
    </cofactor>
</comment>
<dbReference type="Pfam" id="PF00478">
    <property type="entry name" value="IMPDH"/>
    <property type="match status" value="1"/>
</dbReference>
<dbReference type="SUPFAM" id="SSF51412">
    <property type="entry name" value="Inosine monophosphate dehydrogenase (IMPDH)"/>
    <property type="match status" value="1"/>
</dbReference>
<reference evidence="10" key="1">
    <citation type="journal article" date="2023" name="Plant Biotechnol. J.">
        <title>Chromosome-level wild Hevea brasiliensis genome provides new tools for genomic-assisted breeding and valuable loci to elevate rubber yield.</title>
        <authorList>
            <person name="Cheng H."/>
            <person name="Song X."/>
            <person name="Hu Y."/>
            <person name="Wu T."/>
            <person name="Yang Q."/>
            <person name="An Z."/>
            <person name="Feng S."/>
            <person name="Deng Z."/>
            <person name="Wu W."/>
            <person name="Zeng X."/>
            <person name="Tu M."/>
            <person name="Wang X."/>
            <person name="Huang H."/>
        </authorList>
    </citation>
    <scope>NUCLEOTIDE SEQUENCE</scope>
    <source>
        <strain evidence="10">MT/VB/25A 57/8</strain>
    </source>
</reference>
<name>A0ABQ9LKW5_HEVBR</name>
<comment type="similarity">
    <text evidence="2">Belongs to the IMPDH/GMPR family.</text>
</comment>
<dbReference type="Proteomes" id="UP001174677">
    <property type="component" value="Chromosome 11"/>
</dbReference>
<keyword evidence="11" id="KW-1185">Reference proteome</keyword>
<keyword evidence="7" id="KW-0520">NAD</keyword>
<dbReference type="InterPro" id="IPR001093">
    <property type="entry name" value="IMP_DH_GMPRt"/>
</dbReference>
<evidence type="ECO:0000256" key="8">
    <source>
        <dbReference type="ARBA" id="ARBA00048028"/>
    </source>
</evidence>
<dbReference type="PANTHER" id="PTHR11911:SF111">
    <property type="entry name" value="INOSINE-5'-MONOPHOSPHATE DEHYDROGENASE"/>
    <property type="match status" value="1"/>
</dbReference>
<evidence type="ECO:0000256" key="6">
    <source>
        <dbReference type="ARBA" id="ARBA00023002"/>
    </source>
</evidence>
<gene>
    <name evidence="10" type="ORF">P3X46_020111</name>
</gene>
<evidence type="ECO:0000313" key="11">
    <source>
        <dbReference type="Proteomes" id="UP001174677"/>
    </source>
</evidence>
<comment type="catalytic activity">
    <reaction evidence="8">
        <text>IMP + NAD(+) + H2O = XMP + NADH + H(+)</text>
        <dbReference type="Rhea" id="RHEA:11708"/>
        <dbReference type="ChEBI" id="CHEBI:15377"/>
        <dbReference type="ChEBI" id="CHEBI:15378"/>
        <dbReference type="ChEBI" id="CHEBI:57464"/>
        <dbReference type="ChEBI" id="CHEBI:57540"/>
        <dbReference type="ChEBI" id="CHEBI:57945"/>
        <dbReference type="ChEBI" id="CHEBI:58053"/>
        <dbReference type="EC" id="1.1.1.205"/>
    </reaction>
</comment>
<evidence type="ECO:0000256" key="2">
    <source>
        <dbReference type="ARBA" id="ARBA00005502"/>
    </source>
</evidence>
<keyword evidence="6" id="KW-0560">Oxidoreductase</keyword>
<comment type="caution">
    <text evidence="10">The sequence shown here is derived from an EMBL/GenBank/DDBJ whole genome shotgun (WGS) entry which is preliminary data.</text>
</comment>
<dbReference type="Gene3D" id="3.20.20.70">
    <property type="entry name" value="Aldolase class I"/>
    <property type="match status" value="1"/>
</dbReference>
<dbReference type="EMBL" id="JARPOI010000011">
    <property type="protein sequence ID" value="KAJ9168611.1"/>
    <property type="molecule type" value="Genomic_DNA"/>
</dbReference>
<evidence type="ECO:0000256" key="4">
    <source>
        <dbReference type="ARBA" id="ARBA00022755"/>
    </source>
</evidence>
<keyword evidence="3" id="KW-0332">GMP biosynthesis</keyword>
<protein>
    <recommendedName>
        <fullName evidence="9">IMP dehydrogenase/GMP reductase domain-containing protein</fullName>
    </recommendedName>
</protein>
<keyword evidence="5" id="KW-0630">Potassium</keyword>
<feature type="domain" description="IMP dehydrogenase/GMP reductase" evidence="9">
    <location>
        <begin position="34"/>
        <end position="152"/>
    </location>
</feature>
<dbReference type="SMART" id="SM01240">
    <property type="entry name" value="IMPDH"/>
    <property type="match status" value="1"/>
</dbReference>
<proteinExistence type="inferred from homology"/>
<evidence type="ECO:0000256" key="3">
    <source>
        <dbReference type="ARBA" id="ARBA00022749"/>
    </source>
</evidence>
<dbReference type="InterPro" id="IPR013785">
    <property type="entry name" value="Aldolase_TIM"/>
</dbReference>
<keyword evidence="4" id="KW-0658">Purine biosynthesis</keyword>
<sequence>MESGARKLEFESLVMVEWWSKKEGGEVLDVITKQEVERVKGYPKLGKRTMGCDGSAWKWMVCATIGTGKSDKERLEHLVKARINVMVLDSSQGNSIYQIEMISGNVVTMNQTQNLIKAGADGLRVGMGFGSICTTQEVYAVGRGQSLASHITSNGSSQSSGYIIGAEIRASLILSKETKQFSSKSKGTSCLNRMPTGYFTDRSASCNEIVVGLSSPISCFLHIDKGIKLTLAPRSHRALSIFMLPIRQGMEKLPRSLSFGDSYEKVMNYCV</sequence>
<organism evidence="10 11">
    <name type="scientific">Hevea brasiliensis</name>
    <name type="common">Para rubber tree</name>
    <name type="synonym">Siphonia brasiliensis</name>
    <dbReference type="NCBI Taxonomy" id="3981"/>
    <lineage>
        <taxon>Eukaryota</taxon>
        <taxon>Viridiplantae</taxon>
        <taxon>Streptophyta</taxon>
        <taxon>Embryophyta</taxon>
        <taxon>Tracheophyta</taxon>
        <taxon>Spermatophyta</taxon>
        <taxon>Magnoliopsida</taxon>
        <taxon>eudicotyledons</taxon>
        <taxon>Gunneridae</taxon>
        <taxon>Pentapetalae</taxon>
        <taxon>rosids</taxon>
        <taxon>fabids</taxon>
        <taxon>Malpighiales</taxon>
        <taxon>Euphorbiaceae</taxon>
        <taxon>Crotonoideae</taxon>
        <taxon>Micrandreae</taxon>
        <taxon>Hevea</taxon>
    </lineage>
</organism>
<accession>A0ABQ9LKW5</accession>
<dbReference type="PROSITE" id="PS00487">
    <property type="entry name" value="IMP_DH_GMP_RED"/>
    <property type="match status" value="1"/>
</dbReference>
<dbReference type="PANTHER" id="PTHR11911">
    <property type="entry name" value="INOSINE-5-MONOPHOSPHATE DEHYDROGENASE RELATED"/>
    <property type="match status" value="1"/>
</dbReference>
<evidence type="ECO:0000259" key="9">
    <source>
        <dbReference type="Pfam" id="PF00478"/>
    </source>
</evidence>